<feature type="domain" description="HTH tetR-type" evidence="6">
    <location>
        <begin position="32"/>
        <end position="92"/>
    </location>
</feature>
<reference evidence="7 8" key="1">
    <citation type="submission" date="2019-07" db="EMBL/GenBank/DDBJ databases">
        <title>Whole genome shotgun sequence of Cellulomonas soli NBRC 109434.</title>
        <authorList>
            <person name="Hosoyama A."/>
            <person name="Uohara A."/>
            <person name="Ohji S."/>
            <person name="Ichikawa N."/>
        </authorList>
    </citation>
    <scope>NUCLEOTIDE SEQUENCE [LARGE SCALE GENOMIC DNA]</scope>
    <source>
        <strain evidence="7 8">NBRC 109434</strain>
    </source>
</reference>
<dbReference type="Pfam" id="PF17940">
    <property type="entry name" value="TetR_C_31"/>
    <property type="match status" value="1"/>
</dbReference>
<dbReference type="InterPro" id="IPR041583">
    <property type="entry name" value="TetR_C_31"/>
</dbReference>
<dbReference type="InterPro" id="IPR001647">
    <property type="entry name" value="HTH_TetR"/>
</dbReference>
<dbReference type="EMBL" id="BKAL01000001">
    <property type="protein sequence ID" value="GEP67564.1"/>
    <property type="molecule type" value="Genomic_DNA"/>
</dbReference>
<dbReference type="SUPFAM" id="SSF48498">
    <property type="entry name" value="Tetracyclin repressor-like, C-terminal domain"/>
    <property type="match status" value="1"/>
</dbReference>
<organism evidence="7 8">
    <name type="scientific">Cellulomonas soli</name>
    <dbReference type="NCBI Taxonomy" id="931535"/>
    <lineage>
        <taxon>Bacteria</taxon>
        <taxon>Bacillati</taxon>
        <taxon>Actinomycetota</taxon>
        <taxon>Actinomycetes</taxon>
        <taxon>Micrococcales</taxon>
        <taxon>Cellulomonadaceae</taxon>
        <taxon>Cellulomonas</taxon>
    </lineage>
</organism>
<dbReference type="SUPFAM" id="SSF46689">
    <property type="entry name" value="Homeodomain-like"/>
    <property type="match status" value="1"/>
</dbReference>
<evidence type="ECO:0000256" key="5">
    <source>
        <dbReference type="SAM" id="MobiDB-lite"/>
    </source>
</evidence>
<evidence type="ECO:0000256" key="2">
    <source>
        <dbReference type="ARBA" id="ARBA00023125"/>
    </source>
</evidence>
<dbReference type="InterPro" id="IPR009057">
    <property type="entry name" value="Homeodomain-like_sf"/>
</dbReference>
<dbReference type="RefSeq" id="WP_218866489.1">
    <property type="nucleotide sequence ID" value="NZ_BAABBJ010000005.1"/>
</dbReference>
<keyword evidence="1" id="KW-0805">Transcription regulation</keyword>
<sequence length="202" mass="21863">MSEGPASDAPVGEGPGDAPVARPARAARRHDPGRRDRILDAALDVIAEHGVAGTTHRRVAAAADVPLGSMTYHFADLDEVLRLAFERHADAAATRYEASMAQSAGGDVADRIARLVCEETVEHPRDLVLALELYALAARRPEFRQLTQAWMQRSRRALEQHVDPTSARALDAVVEGLVLHTVLSTEPFDAQRVRALVGRLVG</sequence>
<evidence type="ECO:0000256" key="4">
    <source>
        <dbReference type="PROSITE-ProRule" id="PRU00335"/>
    </source>
</evidence>
<dbReference type="Gene3D" id="1.10.357.10">
    <property type="entry name" value="Tetracycline Repressor, domain 2"/>
    <property type="match status" value="1"/>
</dbReference>
<evidence type="ECO:0000259" key="6">
    <source>
        <dbReference type="PROSITE" id="PS50977"/>
    </source>
</evidence>
<comment type="caution">
    <text evidence="7">The sequence shown here is derived from an EMBL/GenBank/DDBJ whole genome shotgun (WGS) entry which is preliminary data.</text>
</comment>
<dbReference type="GO" id="GO:0003677">
    <property type="term" value="F:DNA binding"/>
    <property type="evidence" value="ECO:0007669"/>
    <property type="project" value="UniProtKB-UniRule"/>
</dbReference>
<evidence type="ECO:0000313" key="8">
    <source>
        <dbReference type="Proteomes" id="UP000321798"/>
    </source>
</evidence>
<dbReference type="PANTHER" id="PTHR47506">
    <property type="entry name" value="TRANSCRIPTIONAL REGULATORY PROTEIN"/>
    <property type="match status" value="1"/>
</dbReference>
<dbReference type="PRINTS" id="PR00455">
    <property type="entry name" value="HTHTETR"/>
</dbReference>
<dbReference type="AlphaFoldDB" id="A0A512P8N6"/>
<evidence type="ECO:0000313" key="7">
    <source>
        <dbReference type="EMBL" id="GEP67564.1"/>
    </source>
</evidence>
<feature type="region of interest" description="Disordered" evidence="5">
    <location>
        <begin position="1"/>
        <end position="33"/>
    </location>
</feature>
<keyword evidence="2 4" id="KW-0238">DNA-binding</keyword>
<keyword evidence="3" id="KW-0804">Transcription</keyword>
<name>A0A512P8N6_9CELL</name>
<accession>A0A512P8N6</accession>
<dbReference type="PANTHER" id="PTHR47506:SF6">
    <property type="entry name" value="HTH-TYPE TRANSCRIPTIONAL REPRESSOR NEMR"/>
    <property type="match status" value="1"/>
</dbReference>
<evidence type="ECO:0000256" key="1">
    <source>
        <dbReference type="ARBA" id="ARBA00023015"/>
    </source>
</evidence>
<keyword evidence="8" id="KW-1185">Reference proteome</keyword>
<dbReference type="Proteomes" id="UP000321798">
    <property type="component" value="Unassembled WGS sequence"/>
</dbReference>
<dbReference type="PROSITE" id="PS50977">
    <property type="entry name" value="HTH_TETR_2"/>
    <property type="match status" value="1"/>
</dbReference>
<gene>
    <name evidence="7" type="ORF">CSO01_02790</name>
</gene>
<evidence type="ECO:0000256" key="3">
    <source>
        <dbReference type="ARBA" id="ARBA00023163"/>
    </source>
</evidence>
<dbReference type="Pfam" id="PF00440">
    <property type="entry name" value="TetR_N"/>
    <property type="match status" value="1"/>
</dbReference>
<dbReference type="InterPro" id="IPR036271">
    <property type="entry name" value="Tet_transcr_reg_TetR-rel_C_sf"/>
</dbReference>
<protein>
    <submittedName>
        <fullName evidence="7">TetR family transcriptional regulator</fullName>
    </submittedName>
</protein>
<proteinExistence type="predicted"/>
<feature type="DNA-binding region" description="H-T-H motif" evidence="4">
    <location>
        <begin position="55"/>
        <end position="74"/>
    </location>
</feature>